<organism evidence="1 2">
    <name type="scientific">Candidatus Shapirobacteria bacterium CG_4_10_14_0_2_um_filter_40_12</name>
    <dbReference type="NCBI Taxonomy" id="1974871"/>
    <lineage>
        <taxon>Bacteria</taxon>
        <taxon>Candidatus Shapironibacteriota</taxon>
    </lineage>
</organism>
<dbReference type="PROSITE" id="PS51318">
    <property type="entry name" value="TAT"/>
    <property type="match status" value="1"/>
</dbReference>
<evidence type="ECO:0000313" key="1">
    <source>
        <dbReference type="EMBL" id="PIZ57781.1"/>
    </source>
</evidence>
<protein>
    <submittedName>
        <fullName evidence="1">Uncharacterized protein</fullName>
    </submittedName>
</protein>
<evidence type="ECO:0000313" key="2">
    <source>
        <dbReference type="Proteomes" id="UP000229336"/>
    </source>
</evidence>
<dbReference type="InterPro" id="IPR006311">
    <property type="entry name" value="TAT_signal"/>
</dbReference>
<dbReference type="AlphaFoldDB" id="A0A2M7TRD4"/>
<dbReference type="Proteomes" id="UP000229336">
    <property type="component" value="Unassembled WGS sequence"/>
</dbReference>
<reference evidence="2" key="1">
    <citation type="submission" date="2017-09" db="EMBL/GenBank/DDBJ databases">
        <title>Depth-based differentiation of microbial function through sediment-hosted aquifers and enrichment of novel symbionts in the deep terrestrial subsurface.</title>
        <authorList>
            <person name="Probst A.J."/>
            <person name="Ladd B."/>
            <person name="Jarett J.K."/>
            <person name="Geller-Mcgrath D.E."/>
            <person name="Sieber C.M.K."/>
            <person name="Emerson J.B."/>
            <person name="Anantharaman K."/>
            <person name="Thomas B.C."/>
            <person name="Malmstrom R."/>
            <person name="Stieglmeier M."/>
            <person name="Klingl A."/>
            <person name="Woyke T."/>
            <person name="Ryan C.M."/>
            <person name="Banfield J.F."/>
        </authorList>
    </citation>
    <scope>NUCLEOTIDE SEQUENCE [LARGE SCALE GENOMIC DNA]</scope>
</reference>
<accession>A0A2M7TRD4</accession>
<name>A0A2M7TRD4_9BACT</name>
<proteinExistence type="predicted"/>
<comment type="caution">
    <text evidence="1">The sequence shown here is derived from an EMBL/GenBank/DDBJ whole genome shotgun (WGS) entry which is preliminary data.</text>
</comment>
<sequence>MGELSRRDFLKLGTAAFASLAFRRQISSLDKVSRNAESLEPTNIEGIKVYGNESPIQDKDTFQTIMASEQEEFWPGVNKLFTNLSRQELIHHRETLLPKNERFIDVVIPESVYKKVPDQDKVRNFPAWLQYQMDGFNFILKRDIPGLDLTIIPKRILVVSDSLTPDPVISEPHAEATGWTLQNSSDGKWMEDNLGRLPIDTDLRIHFEKDYPQTEKAYGQPEAIISDGKLMLAEFSMFHHRMMHPLFHLPDWYWHSGDIISDEDYFQNISAYQNDIMGGIINKVSPATATHILSSVNRFDFRGVHCDDLPKNFVDTEIPPNATLSMKLPDGSNPKVAFFNYTSTQFLNETFWEHHANIQYHSLPVPFNIENDGDNIKLTRDVLDMSFPYLIAGLSFPGEEDKPFLNFPIPRLLFRLATWQQLEDPQFNIQFTDQVYPVGKRLVLETVWKKDLEDYKKEHERDLRIFAHCEIPNTEAVNIWAWREFDIKSAIRNIVVGGTGTVLAFRKLEKSAEQSRLTANEKRERIEEFDRSVNDILGKTDMTQLVDQDGHTIADDSLILNNVSKETPLLVDMFKPTILVLTDNDGIDSIVVLPALNRTFVYDHYNWDSKPRNQIGILVSGSMFGLRPGETKVARATNKNYFVSIPSSSDGVPWNIEKGSIDIYVGNKLVKIKLPWHKESNVTQIRVGKIKSKLGF</sequence>
<dbReference type="EMBL" id="PFNX01000086">
    <property type="protein sequence ID" value="PIZ57781.1"/>
    <property type="molecule type" value="Genomic_DNA"/>
</dbReference>
<gene>
    <name evidence="1" type="ORF">COY20_04675</name>
</gene>